<evidence type="ECO:0000256" key="1">
    <source>
        <dbReference type="SAM" id="MobiDB-lite"/>
    </source>
</evidence>
<dbReference type="EMBL" id="FMYP01000091">
    <property type="protein sequence ID" value="SDD14268.1"/>
    <property type="molecule type" value="Genomic_DNA"/>
</dbReference>
<accession>A0A1G6SBJ9</accession>
<dbReference type="RefSeq" id="WP_139180975.1">
    <property type="nucleotide sequence ID" value="NZ_FMYP01000091.1"/>
</dbReference>
<reference evidence="2 3" key="1">
    <citation type="submission" date="2016-09" db="EMBL/GenBank/DDBJ databases">
        <authorList>
            <person name="Capua I."/>
            <person name="De Benedictis P."/>
            <person name="Joannis T."/>
            <person name="Lombin L.H."/>
            <person name="Cattoli G."/>
        </authorList>
    </citation>
    <scope>NUCLEOTIDE SEQUENCE [LARGE SCALE GENOMIC DNA]</scope>
    <source>
        <strain evidence="2 3">A7P-90m</strain>
    </source>
</reference>
<feature type="compositionally biased region" description="Low complexity" evidence="1">
    <location>
        <begin position="235"/>
        <end position="248"/>
    </location>
</feature>
<dbReference type="OrthoDB" id="1121343at2"/>
<proteinExistence type="predicted"/>
<evidence type="ECO:0000313" key="2">
    <source>
        <dbReference type="EMBL" id="SDD14268.1"/>
    </source>
</evidence>
<gene>
    <name evidence="2" type="ORF">SAMN05216323_10917</name>
</gene>
<organism evidence="2 3">
    <name type="scientific">Williamwhitmania taraxaci</name>
    <dbReference type="NCBI Taxonomy" id="1640674"/>
    <lineage>
        <taxon>Bacteria</taxon>
        <taxon>Pseudomonadati</taxon>
        <taxon>Bacteroidota</taxon>
        <taxon>Bacteroidia</taxon>
        <taxon>Bacteroidales</taxon>
        <taxon>Williamwhitmaniaceae</taxon>
        <taxon>Williamwhitmania</taxon>
    </lineage>
</organism>
<feature type="region of interest" description="Disordered" evidence="1">
    <location>
        <begin position="225"/>
        <end position="253"/>
    </location>
</feature>
<keyword evidence="3" id="KW-1185">Reference proteome</keyword>
<feature type="compositionally biased region" description="Polar residues" evidence="1">
    <location>
        <begin position="296"/>
        <end position="305"/>
    </location>
</feature>
<evidence type="ECO:0000313" key="3">
    <source>
        <dbReference type="Proteomes" id="UP000199452"/>
    </source>
</evidence>
<feature type="region of interest" description="Disordered" evidence="1">
    <location>
        <begin position="286"/>
        <end position="309"/>
    </location>
</feature>
<dbReference type="AlphaFoldDB" id="A0A1G6SBJ9"/>
<sequence>MNKCKLKAFVVFLILTVVFFPASGQRYVSNLPMSASCFPSVTINRLTVIQTRIIAINNQFYNTKTPEISNQSLLELLNITAEANAIYENAILGIERTQQKEQAAAHKKISEEQLADATTLANALAPTNGDLTTSIDKTLYALAELDSAFSVVNPCPEKGKVEFYTDSNGHRQINLSMVNRFKLVWNEANAPLTYDNYTYQSRERDLFRSTDLSQLWSNYRFAQTEKSDTSVENGSTNNTATNATVASNQETDKGNYRLGSLHRDGTNETASGGNVKALISTNGASTLNKESKDPLNRQNRPSTVTGPEVSRANISESDKTIAAYTSGGLSADFFTVQIAANRTQLDTKLLKLLYNGSYAIEERVEEGWYRYVVGRFFDIGAAVLHLNTSSIRVGMVTAYKGDVRTIIKTKVHDTQPIATHEGLIAVYRVQIAAARKPIPAQLLYSIHPGIRPINVYSEDGWFRYSIGDYLLYSDAISVRDSCGVSGAFIMPYINGIRQPFEGRENIDREEAKRTTNPVFVVQLAATKRPISLKKLKIYRENGIPVTLRIEDGWYKYTSDVFFNKDLARKKAIEMKVSGAFVVTYINGQRVNP</sequence>
<protein>
    <submittedName>
        <fullName evidence="2">Uncharacterized protein</fullName>
    </submittedName>
</protein>
<name>A0A1G6SBJ9_9BACT</name>
<dbReference type="Proteomes" id="UP000199452">
    <property type="component" value="Unassembled WGS sequence"/>
</dbReference>